<dbReference type="AlphaFoldDB" id="A0A1E3UK91"/>
<comment type="caution">
    <text evidence="1">The sequence shown here is derived from an EMBL/GenBank/DDBJ whole genome shotgun (WGS) entry which is preliminary data.</text>
</comment>
<evidence type="ECO:0000313" key="2">
    <source>
        <dbReference type="EMBL" id="ODR55407.1"/>
    </source>
</evidence>
<keyword evidence="4" id="KW-1185">Reference proteome</keyword>
<evidence type="ECO:0000313" key="4">
    <source>
        <dbReference type="Proteomes" id="UP000094869"/>
    </source>
</evidence>
<gene>
    <name evidence="1" type="ORF">BEI59_09445</name>
    <name evidence="2" type="ORF">BEI63_14300</name>
</gene>
<sequence length="101" mass="11383">MPDVFVGYGRTLATADDKIIYRSDIPADIAGQIIKESLGIPEVVWIHVINESVALSNDPDPDMTHYRYSDFSCGCGYSYLKILINTGNPELELRLRMPFMK</sequence>
<dbReference type="Proteomes" id="UP000094271">
    <property type="component" value="Unassembled WGS sequence"/>
</dbReference>
<name>A0A1E3UK91_9FIRM</name>
<evidence type="ECO:0000313" key="1">
    <source>
        <dbReference type="EMBL" id="ODR53076.1"/>
    </source>
</evidence>
<organism evidence="1 3">
    <name type="scientific">Eisenbergiella tayi</name>
    <dbReference type="NCBI Taxonomy" id="1432052"/>
    <lineage>
        <taxon>Bacteria</taxon>
        <taxon>Bacillati</taxon>
        <taxon>Bacillota</taxon>
        <taxon>Clostridia</taxon>
        <taxon>Lachnospirales</taxon>
        <taxon>Lachnospiraceae</taxon>
        <taxon>Eisenbergiella</taxon>
    </lineage>
</organism>
<reference evidence="2 4" key="1">
    <citation type="submission" date="2016-08" db="EMBL/GenBank/DDBJ databases">
        <title>Characterization of Isolates of Eisenbergiella tayi Derived from Blood Cultures, Using Whole Genome Sequencing.</title>
        <authorList>
            <person name="Bernier A.-M."/>
            <person name="Burdz T."/>
            <person name="Wiebe D."/>
            <person name="Bernard K."/>
        </authorList>
    </citation>
    <scope>NUCLEOTIDE SEQUENCE [LARGE SCALE GENOMIC DNA]</scope>
    <source>
        <strain evidence="2 4">NML120146</strain>
    </source>
</reference>
<dbReference type="EMBL" id="MEHA01000005">
    <property type="protein sequence ID" value="ODR53076.1"/>
    <property type="molecule type" value="Genomic_DNA"/>
</dbReference>
<reference evidence="1 3" key="2">
    <citation type="submission" date="2016-08" db="EMBL/GenBank/DDBJ databases">
        <authorList>
            <person name="Seilhamer J.J."/>
        </authorList>
    </citation>
    <scope>NUCLEOTIDE SEQUENCE [LARGE SCALE GENOMIC DNA]</scope>
    <source>
        <strain evidence="1 3">NML150140-1</strain>
    </source>
</reference>
<dbReference type="EMBL" id="MEHD01000024">
    <property type="protein sequence ID" value="ODR55407.1"/>
    <property type="molecule type" value="Genomic_DNA"/>
</dbReference>
<evidence type="ECO:0000313" key="3">
    <source>
        <dbReference type="Proteomes" id="UP000094271"/>
    </source>
</evidence>
<proteinExistence type="predicted"/>
<accession>A0A1E3UK91</accession>
<dbReference type="Proteomes" id="UP000094869">
    <property type="component" value="Unassembled WGS sequence"/>
</dbReference>
<protein>
    <submittedName>
        <fullName evidence="1">Uncharacterized protein</fullName>
    </submittedName>
</protein>
<dbReference type="RefSeq" id="WP_069154944.1">
    <property type="nucleotide sequence ID" value="NZ_JAWZHF010000123.1"/>
</dbReference>